<dbReference type="Pfam" id="PF22694">
    <property type="entry name" value="CtpB_N-like"/>
    <property type="match status" value="1"/>
</dbReference>
<dbReference type="RefSeq" id="WP_075528644.1">
    <property type="nucleotide sequence ID" value="NZ_CP017560.1"/>
</dbReference>
<dbReference type="PANTHER" id="PTHR32060:SF29">
    <property type="entry name" value="CARBOXY-TERMINAL PROCESSING PROTEASE CTPB"/>
    <property type="match status" value="1"/>
</dbReference>
<dbReference type="GO" id="GO:0030288">
    <property type="term" value="C:outer membrane-bounded periplasmic space"/>
    <property type="evidence" value="ECO:0007669"/>
    <property type="project" value="TreeGrafter"/>
</dbReference>
<dbReference type="SMART" id="SM00245">
    <property type="entry name" value="TSPc"/>
    <property type="match status" value="1"/>
</dbReference>
<evidence type="ECO:0000256" key="2">
    <source>
        <dbReference type="ARBA" id="ARBA00022670"/>
    </source>
</evidence>
<dbReference type="GO" id="GO:0008236">
    <property type="term" value="F:serine-type peptidase activity"/>
    <property type="evidence" value="ECO:0007669"/>
    <property type="project" value="UniProtKB-KW"/>
</dbReference>
<evidence type="ECO:0000313" key="7">
    <source>
        <dbReference type="EMBL" id="AOV08479.1"/>
    </source>
</evidence>
<dbReference type="GO" id="GO:0004175">
    <property type="term" value="F:endopeptidase activity"/>
    <property type="evidence" value="ECO:0007669"/>
    <property type="project" value="TreeGrafter"/>
</dbReference>
<dbReference type="KEGG" id="surl:BI350_13675"/>
<dbReference type="InterPro" id="IPR004447">
    <property type="entry name" value="Peptidase_S41A"/>
</dbReference>
<proteinExistence type="inferred from homology"/>
<dbReference type="SUPFAM" id="SSF50156">
    <property type="entry name" value="PDZ domain-like"/>
    <property type="match status" value="1"/>
</dbReference>
<dbReference type="SMART" id="SM00228">
    <property type="entry name" value="PDZ"/>
    <property type="match status" value="1"/>
</dbReference>
<dbReference type="Pfam" id="PF13180">
    <property type="entry name" value="PDZ_2"/>
    <property type="match status" value="1"/>
</dbReference>
<organism evidence="7 8">
    <name type="scientific">Sporosarcina ureilytica</name>
    <dbReference type="NCBI Taxonomy" id="298596"/>
    <lineage>
        <taxon>Bacteria</taxon>
        <taxon>Bacillati</taxon>
        <taxon>Bacillota</taxon>
        <taxon>Bacilli</taxon>
        <taxon>Bacillales</taxon>
        <taxon>Caryophanaceae</taxon>
        <taxon>Sporosarcina</taxon>
    </lineage>
</organism>
<dbReference type="InterPro" id="IPR005151">
    <property type="entry name" value="Tail-specific_protease"/>
</dbReference>
<dbReference type="InterPro" id="IPR036365">
    <property type="entry name" value="PGBD-like_sf"/>
</dbReference>
<keyword evidence="8" id="KW-1185">Reference proteome</keyword>
<keyword evidence="2 5" id="KW-0645">Protease</keyword>
<dbReference type="PANTHER" id="PTHR32060">
    <property type="entry name" value="TAIL-SPECIFIC PROTEASE"/>
    <property type="match status" value="1"/>
</dbReference>
<dbReference type="Gene3D" id="2.30.42.10">
    <property type="match status" value="1"/>
</dbReference>
<evidence type="ECO:0000256" key="5">
    <source>
        <dbReference type="RuleBase" id="RU004404"/>
    </source>
</evidence>
<evidence type="ECO:0000259" key="6">
    <source>
        <dbReference type="PROSITE" id="PS50106"/>
    </source>
</evidence>
<evidence type="ECO:0000256" key="1">
    <source>
        <dbReference type="ARBA" id="ARBA00009179"/>
    </source>
</evidence>
<dbReference type="InterPro" id="IPR055210">
    <property type="entry name" value="CtpA/B_N"/>
</dbReference>
<dbReference type="Gene3D" id="1.10.101.10">
    <property type="entry name" value="PGBD-like superfamily/PGBD"/>
    <property type="match status" value="1"/>
</dbReference>
<dbReference type="Pfam" id="PF01471">
    <property type="entry name" value="PG_binding_1"/>
    <property type="match status" value="1"/>
</dbReference>
<dbReference type="InterPro" id="IPR036034">
    <property type="entry name" value="PDZ_sf"/>
</dbReference>
<dbReference type="Proteomes" id="UP000185746">
    <property type="component" value="Chromosome"/>
</dbReference>
<reference evidence="7 8" key="1">
    <citation type="submission" date="2016-09" db="EMBL/GenBank/DDBJ databases">
        <title>Complete genome sequence of the Lysinibacillus sphaericus LMG 22257, a specie of Bacillus with ureolytic activity that can effectively biodeposit calcium carbonate.</title>
        <authorList>
            <person name="Yan W."/>
        </authorList>
    </citation>
    <scope>NUCLEOTIDE SEQUENCE [LARGE SCALE GENOMIC DNA]</scope>
    <source>
        <strain evidence="7 8">LMG 22257</strain>
    </source>
</reference>
<dbReference type="Gene3D" id="3.90.226.10">
    <property type="entry name" value="2-enoyl-CoA Hydratase, Chain A, domain 1"/>
    <property type="match status" value="1"/>
</dbReference>
<dbReference type="SUPFAM" id="SSF52096">
    <property type="entry name" value="ClpP/crotonase"/>
    <property type="match status" value="1"/>
</dbReference>
<dbReference type="InterPro" id="IPR002477">
    <property type="entry name" value="Peptidoglycan-bd-like"/>
</dbReference>
<dbReference type="GO" id="GO:0007165">
    <property type="term" value="P:signal transduction"/>
    <property type="evidence" value="ECO:0007669"/>
    <property type="project" value="TreeGrafter"/>
</dbReference>
<keyword evidence="4 5" id="KW-0720">Serine protease</keyword>
<dbReference type="Gene3D" id="3.30.750.44">
    <property type="match status" value="1"/>
</dbReference>
<evidence type="ECO:0000256" key="4">
    <source>
        <dbReference type="ARBA" id="ARBA00022825"/>
    </source>
</evidence>
<dbReference type="FunFam" id="2.30.42.10:FF:000063">
    <property type="entry name" value="Peptidase, S41 family"/>
    <property type="match status" value="1"/>
</dbReference>
<accession>A0A1D8JID6</accession>
<name>A0A1D8JID6_9BACL</name>
<dbReference type="PROSITE" id="PS50106">
    <property type="entry name" value="PDZ"/>
    <property type="match status" value="1"/>
</dbReference>
<gene>
    <name evidence="7" type="ORF">BI350_13675</name>
</gene>
<evidence type="ECO:0000313" key="8">
    <source>
        <dbReference type="Proteomes" id="UP000185746"/>
    </source>
</evidence>
<dbReference type="InterPro" id="IPR001478">
    <property type="entry name" value="PDZ"/>
</dbReference>
<dbReference type="InterPro" id="IPR036366">
    <property type="entry name" value="PGBDSf"/>
</dbReference>
<dbReference type="AlphaFoldDB" id="A0A1D8JID6"/>
<dbReference type="Pfam" id="PF03572">
    <property type="entry name" value="Peptidase_S41"/>
    <property type="match status" value="1"/>
</dbReference>
<sequence length="481" mass="53213">MRKSRFLLIMLFVAVLAGSSFFLLKNTQGKKENVGVMPPDTFEVIDEAYTIIQNEGIHPVEGRALIEGALRGMADVIDDPYSTYLTEEEAAAHRESLASERIGIGAEITRSNGKFLIVAPIKSSPADKAGLQPYDEIIRIDGENIAGSSLEEVVKKIRGKQGTTLNMTIYRPDMNKHLEVSIVRDAIPVATVSNGVLEEKKRKVGYISITTFGEETAQEWKVATDAVLGGRAEALIIDVRGNPGGYLHSVSQIVSSLLEVDTVFAYMEDPKGALTPLLAENSEEIQYSEKLKRIPVVLLQDKGSASASEVLSGALKDSKRSIIIGTESFGKGTVQDTFDLSNGGEVKLSTHKWLTPKEKWIHGKGIPPHLEVKQDGLFSEHIRLIGVDYKEGDYHDEIAYAQRLLAGLGYKINKADGYFDKETVRAVMAFQKDKTLEANGEMNREFYMALKEEVEAFRANKENDQQLQMALDYLMHELKGK</sequence>
<feature type="domain" description="PDZ" evidence="6">
    <location>
        <begin position="89"/>
        <end position="158"/>
    </location>
</feature>
<dbReference type="CDD" id="cd07560">
    <property type="entry name" value="Peptidase_S41_CPP"/>
    <property type="match status" value="1"/>
</dbReference>
<evidence type="ECO:0000256" key="3">
    <source>
        <dbReference type="ARBA" id="ARBA00022801"/>
    </source>
</evidence>
<dbReference type="CDD" id="cd06782">
    <property type="entry name" value="cpPDZ_CPP-like"/>
    <property type="match status" value="1"/>
</dbReference>
<protein>
    <submittedName>
        <fullName evidence="7">Peptidase S41</fullName>
    </submittedName>
</protein>
<dbReference type="InterPro" id="IPR029045">
    <property type="entry name" value="ClpP/crotonase-like_dom_sf"/>
</dbReference>
<dbReference type="EMBL" id="CP017560">
    <property type="protein sequence ID" value="AOV08479.1"/>
    <property type="molecule type" value="Genomic_DNA"/>
</dbReference>
<dbReference type="GO" id="GO:0006508">
    <property type="term" value="P:proteolysis"/>
    <property type="evidence" value="ECO:0007669"/>
    <property type="project" value="UniProtKB-KW"/>
</dbReference>
<dbReference type="NCBIfam" id="TIGR00225">
    <property type="entry name" value="prc"/>
    <property type="match status" value="1"/>
</dbReference>
<comment type="similarity">
    <text evidence="1 5">Belongs to the peptidase S41A family.</text>
</comment>
<dbReference type="SUPFAM" id="SSF47090">
    <property type="entry name" value="PGBD-like"/>
    <property type="match status" value="1"/>
</dbReference>
<keyword evidence="3 5" id="KW-0378">Hydrolase</keyword>